<comment type="similarity">
    <text evidence="1">Belongs to the low molecular weight phosphotyrosine protein phosphatase family.</text>
</comment>
<evidence type="ECO:0000313" key="7">
    <source>
        <dbReference type="Proteomes" id="UP000465035"/>
    </source>
</evidence>
<dbReference type="InterPro" id="IPR050438">
    <property type="entry name" value="LMW_PTPase"/>
</dbReference>
<dbReference type="SMART" id="SM00226">
    <property type="entry name" value="LMWPc"/>
    <property type="match status" value="1"/>
</dbReference>
<keyword evidence="4" id="KW-0904">Protein phosphatase</keyword>
<evidence type="ECO:0000256" key="3">
    <source>
        <dbReference type="ARBA" id="ARBA00022801"/>
    </source>
</evidence>
<dbReference type="PANTHER" id="PTHR11717">
    <property type="entry name" value="LOW MOLECULAR WEIGHT PROTEIN TYROSINE PHOSPHATASE"/>
    <property type="match status" value="1"/>
</dbReference>
<dbReference type="InterPro" id="IPR036196">
    <property type="entry name" value="Ptyr_pPase_sf"/>
</dbReference>
<comment type="catalytic activity">
    <reaction evidence="5">
        <text>O-phospho-L-tyrosyl-[protein] + H2O = L-tyrosyl-[protein] + phosphate</text>
        <dbReference type="Rhea" id="RHEA:10684"/>
        <dbReference type="Rhea" id="RHEA-COMP:10136"/>
        <dbReference type="Rhea" id="RHEA-COMP:20101"/>
        <dbReference type="ChEBI" id="CHEBI:15377"/>
        <dbReference type="ChEBI" id="CHEBI:43474"/>
        <dbReference type="ChEBI" id="CHEBI:46858"/>
        <dbReference type="ChEBI" id="CHEBI:61978"/>
        <dbReference type="EC" id="3.1.3.48"/>
    </reaction>
</comment>
<dbReference type="GO" id="GO:0004725">
    <property type="term" value="F:protein tyrosine phosphatase activity"/>
    <property type="evidence" value="ECO:0007669"/>
    <property type="project" value="UniProtKB-EC"/>
</dbReference>
<dbReference type="CDD" id="cd16343">
    <property type="entry name" value="LMWPTP"/>
    <property type="match status" value="1"/>
</dbReference>
<evidence type="ECO:0000256" key="4">
    <source>
        <dbReference type="ARBA" id="ARBA00022912"/>
    </source>
</evidence>
<dbReference type="EMBL" id="CP047121">
    <property type="protein sequence ID" value="QHB52515.1"/>
    <property type="molecule type" value="Genomic_DNA"/>
</dbReference>
<proteinExistence type="inferred from homology"/>
<dbReference type="PRINTS" id="PR00719">
    <property type="entry name" value="LMWPTPASE"/>
</dbReference>
<dbReference type="InterPro" id="IPR023485">
    <property type="entry name" value="Ptyr_pPase"/>
</dbReference>
<dbReference type="PANTHER" id="PTHR11717:SF7">
    <property type="entry name" value="LOW MOLECULAR WEIGHT PHOSPHOTYROSINE PROTEIN PHOSPHATASE"/>
    <property type="match status" value="1"/>
</dbReference>
<reference evidence="6 7" key="1">
    <citation type="submission" date="2019-12" db="EMBL/GenBank/DDBJ databases">
        <title>Lactobacillus hilgardii FLUB.</title>
        <authorList>
            <person name="Gustaw K."/>
        </authorList>
    </citation>
    <scope>NUCLEOTIDE SEQUENCE [LARGE SCALE GENOMIC DNA]</scope>
    <source>
        <strain evidence="6 7">FLUB</strain>
    </source>
</reference>
<evidence type="ECO:0000256" key="2">
    <source>
        <dbReference type="ARBA" id="ARBA00013064"/>
    </source>
</evidence>
<dbReference type="RefSeq" id="WP_003554993.1">
    <property type="nucleotide sequence ID" value="NZ_CABKOL010000099.1"/>
</dbReference>
<dbReference type="SUPFAM" id="SSF52788">
    <property type="entry name" value="Phosphotyrosine protein phosphatases I"/>
    <property type="match status" value="1"/>
</dbReference>
<evidence type="ECO:0000256" key="5">
    <source>
        <dbReference type="ARBA" id="ARBA00051722"/>
    </source>
</evidence>
<protein>
    <recommendedName>
        <fullName evidence="2">protein-tyrosine-phosphatase</fullName>
        <ecNumber evidence="2">3.1.3.48</ecNumber>
    </recommendedName>
</protein>
<sequence>MTNVLFVCLGNICRSPMAEGLFKKLISDQNLQAKINVDSAGISDEEEGNQPHPGAQAEMAKHGLDISNLRSRPITTADFHWADLIIGMDSQNIYYLKQMADSSDQKKIHLCLDIVEKEAGQDIPDPWYDHKFGRTYQQLSRALPKWLDYVKSNLH</sequence>
<keyword evidence="3" id="KW-0378">Hydrolase</keyword>
<organism evidence="6 7">
    <name type="scientific">Lentilactobacillus hilgardii</name>
    <name type="common">Lactobacillus hilgardii</name>
    <dbReference type="NCBI Taxonomy" id="1588"/>
    <lineage>
        <taxon>Bacteria</taxon>
        <taxon>Bacillati</taxon>
        <taxon>Bacillota</taxon>
        <taxon>Bacilli</taxon>
        <taxon>Lactobacillales</taxon>
        <taxon>Lactobacillaceae</taxon>
        <taxon>Lentilactobacillus</taxon>
    </lineage>
</organism>
<dbReference type="InterPro" id="IPR017867">
    <property type="entry name" value="Tyr_phospatase_low_mol_wt"/>
</dbReference>
<dbReference type="Gene3D" id="3.40.50.2300">
    <property type="match status" value="1"/>
</dbReference>
<accession>A0A6G9Q696</accession>
<evidence type="ECO:0000313" key="6">
    <source>
        <dbReference type="EMBL" id="QHB52515.1"/>
    </source>
</evidence>
<dbReference type="AlphaFoldDB" id="A0A6G9Q696"/>
<dbReference type="Proteomes" id="UP000465035">
    <property type="component" value="Chromosome"/>
</dbReference>
<dbReference type="GeneID" id="69058717"/>
<dbReference type="SMR" id="A0A6G9Q696"/>
<gene>
    <name evidence="6" type="ORF">GQR93_10090</name>
</gene>
<dbReference type="Pfam" id="PF01451">
    <property type="entry name" value="LMWPc"/>
    <property type="match status" value="1"/>
</dbReference>
<name>A0A6G9Q696_LENHI</name>
<dbReference type="EC" id="3.1.3.48" evidence="2"/>
<evidence type="ECO:0000256" key="1">
    <source>
        <dbReference type="ARBA" id="ARBA00011063"/>
    </source>
</evidence>